<dbReference type="AlphaFoldDB" id="A0A2A9PPM1"/>
<protein>
    <submittedName>
        <fullName evidence="3">Uncharacterized protein</fullName>
    </submittedName>
</protein>
<reference evidence="3 4" key="2">
    <citation type="journal article" date="2017" name="Sci. Rep.">
        <title>Ant-infecting Ophiocordyceps genomes reveal a high diversity of potential behavioral manipulation genes and a possible major role for enterotoxins.</title>
        <authorList>
            <person name="de Bekker C."/>
            <person name="Ohm R.A."/>
            <person name="Evans H.C."/>
            <person name="Brachmann A."/>
            <person name="Hughes D.P."/>
        </authorList>
    </citation>
    <scope>NUCLEOTIDE SEQUENCE [LARGE SCALE GENOMIC DNA]</scope>
    <source>
        <strain evidence="3 4">SC16a</strain>
    </source>
</reference>
<reference evidence="3 4" key="1">
    <citation type="journal article" date="2015" name="BMC Genomics">
        <title>Gene expression during zombie ant biting behavior reflects the complexity underlying fungal parasitic behavioral manipulation.</title>
        <authorList>
            <person name="de Bekker C."/>
            <person name="Ohm R.A."/>
            <person name="Loreto R.G."/>
            <person name="Sebastian A."/>
            <person name="Albert I."/>
            <person name="Merrow M."/>
            <person name="Brachmann A."/>
            <person name="Hughes D.P."/>
        </authorList>
    </citation>
    <scope>NUCLEOTIDE SEQUENCE [LARGE SCALE GENOMIC DNA]</scope>
    <source>
        <strain evidence="3 4">SC16a</strain>
    </source>
</reference>
<sequence>MLRRLPIASRRASVAASGPRTAAVQSLISPTRNISFLPWKRKPQATSSPTPPLPVYFPRSTWLSPLSHWKAPLRRAVIATLICFTCYTAFLILVVLPVLVFLDEQWESLSEAEKEEYTKLRNEDDNLMFFPVPFTGFLADQPRYKPSDPEYKEFYKIMQSKALQREIKTDLIHIVSKLVARSPELCRALGRKDPVAGKQWLEFSFPARPPPKQYIQGFAIRSNGLYWTQQHVDGWSDEALNSVLYPKVVASAFWTFCSSLLKQNTQYISDYFSANASSVTRQSASSSQPSERAPTNRQGSDSDASKPPAIFTHLPSHIQILHDPSRAGDSALDSRVRAALKDALQNFQKTYRPVAKSVGRGCFLVDGIVEFEGKRLAVTTQVQAWYNPSSKNWILISIKVRYWRYMQIKYTS</sequence>
<name>A0A2A9PPM1_OPHUN</name>
<evidence type="ECO:0000256" key="1">
    <source>
        <dbReference type="SAM" id="MobiDB-lite"/>
    </source>
</evidence>
<dbReference type="Proteomes" id="UP000037136">
    <property type="component" value="Unassembled WGS sequence"/>
</dbReference>
<feature type="compositionally biased region" description="Low complexity" evidence="1">
    <location>
        <begin position="282"/>
        <end position="293"/>
    </location>
</feature>
<keyword evidence="4" id="KW-1185">Reference proteome</keyword>
<evidence type="ECO:0000313" key="4">
    <source>
        <dbReference type="Proteomes" id="UP000037136"/>
    </source>
</evidence>
<dbReference type="OrthoDB" id="5316527at2759"/>
<accession>A0A2A9PPM1</accession>
<comment type="caution">
    <text evidence="3">The sequence shown here is derived from an EMBL/GenBank/DDBJ whole genome shotgun (WGS) entry which is preliminary data.</text>
</comment>
<keyword evidence="2" id="KW-0472">Membrane</keyword>
<gene>
    <name evidence="3" type="ORF">XA68_11829</name>
</gene>
<proteinExistence type="predicted"/>
<feature type="transmembrane region" description="Helical" evidence="2">
    <location>
        <begin position="76"/>
        <end position="102"/>
    </location>
</feature>
<keyword evidence="2" id="KW-1133">Transmembrane helix</keyword>
<evidence type="ECO:0000256" key="2">
    <source>
        <dbReference type="SAM" id="Phobius"/>
    </source>
</evidence>
<evidence type="ECO:0000313" key="3">
    <source>
        <dbReference type="EMBL" id="PFH62817.1"/>
    </source>
</evidence>
<organism evidence="3 4">
    <name type="scientific">Ophiocordyceps unilateralis</name>
    <name type="common">Zombie-ant fungus</name>
    <name type="synonym">Torrubia unilateralis</name>
    <dbReference type="NCBI Taxonomy" id="268505"/>
    <lineage>
        <taxon>Eukaryota</taxon>
        <taxon>Fungi</taxon>
        <taxon>Dikarya</taxon>
        <taxon>Ascomycota</taxon>
        <taxon>Pezizomycotina</taxon>
        <taxon>Sordariomycetes</taxon>
        <taxon>Hypocreomycetidae</taxon>
        <taxon>Hypocreales</taxon>
        <taxon>Ophiocordycipitaceae</taxon>
        <taxon>Ophiocordyceps</taxon>
    </lineage>
</organism>
<keyword evidence="2" id="KW-0812">Transmembrane</keyword>
<feature type="region of interest" description="Disordered" evidence="1">
    <location>
        <begin position="282"/>
        <end position="306"/>
    </location>
</feature>
<dbReference type="EMBL" id="LAZP02000017">
    <property type="protein sequence ID" value="PFH62817.1"/>
    <property type="molecule type" value="Genomic_DNA"/>
</dbReference>